<evidence type="ECO:0000256" key="1">
    <source>
        <dbReference type="SAM" id="Phobius"/>
    </source>
</evidence>
<keyword evidence="4" id="KW-1185">Reference proteome</keyword>
<gene>
    <name evidence="3" type="ORF">NON19_12035</name>
</gene>
<dbReference type="InterPro" id="IPR006068">
    <property type="entry name" value="ATPase_P-typ_cation-transptr_C"/>
</dbReference>
<keyword evidence="1" id="KW-1133">Transmembrane helix</keyword>
<comment type="caution">
    <text evidence="3">The sequence shown here is derived from an EMBL/GenBank/DDBJ whole genome shotgun (WGS) entry which is preliminary data.</text>
</comment>
<reference evidence="3 4" key="1">
    <citation type="submission" date="2022-06" db="EMBL/GenBank/DDBJ databases">
        <title>Draft genome sequence of type strain Streptomyces rubrisoli DSM 42083.</title>
        <authorList>
            <person name="Duangmal K."/>
            <person name="Klaysubun C."/>
        </authorList>
    </citation>
    <scope>NUCLEOTIDE SEQUENCE [LARGE SCALE GENOMIC DNA]</scope>
    <source>
        <strain evidence="3 4">DSM 42083</strain>
    </source>
</reference>
<feature type="domain" description="Cation-transporting P-type ATPase C-terminal" evidence="2">
    <location>
        <begin position="5"/>
        <end position="64"/>
    </location>
</feature>
<dbReference type="SUPFAM" id="SSF81665">
    <property type="entry name" value="Calcium ATPase, transmembrane domain M"/>
    <property type="match status" value="1"/>
</dbReference>
<evidence type="ECO:0000259" key="2">
    <source>
        <dbReference type="Pfam" id="PF00689"/>
    </source>
</evidence>
<keyword evidence="1" id="KW-0812">Transmembrane</keyword>
<evidence type="ECO:0000313" key="4">
    <source>
        <dbReference type="Proteomes" id="UP001206206"/>
    </source>
</evidence>
<name>A0ABT1PBI6_9ACTN</name>
<proteinExistence type="predicted"/>
<dbReference type="InterPro" id="IPR023298">
    <property type="entry name" value="ATPase_P-typ_TM_dom_sf"/>
</dbReference>
<protein>
    <submittedName>
        <fullName evidence="3">Cation-translocating P-type ATPase C-terminal domain-containing protein</fullName>
    </submittedName>
</protein>
<dbReference type="Proteomes" id="UP001206206">
    <property type="component" value="Unassembled WGS sequence"/>
</dbReference>
<organism evidence="3 4">
    <name type="scientific">Streptantibioticus rubrisoli</name>
    <dbReference type="NCBI Taxonomy" id="1387313"/>
    <lineage>
        <taxon>Bacteria</taxon>
        <taxon>Bacillati</taxon>
        <taxon>Actinomycetota</taxon>
        <taxon>Actinomycetes</taxon>
        <taxon>Kitasatosporales</taxon>
        <taxon>Streptomycetaceae</taxon>
        <taxon>Streptantibioticus</taxon>
    </lineage>
</organism>
<feature type="transmembrane region" description="Helical" evidence="1">
    <location>
        <begin position="34"/>
        <end position="57"/>
    </location>
</feature>
<evidence type="ECO:0000313" key="3">
    <source>
        <dbReference type="EMBL" id="MCQ4042740.1"/>
    </source>
</evidence>
<accession>A0ABT1PBI6</accession>
<dbReference type="EMBL" id="JANFNH010000009">
    <property type="protein sequence ID" value="MCQ4042740.1"/>
    <property type="molecule type" value="Genomic_DNA"/>
</dbReference>
<dbReference type="RefSeq" id="WP_255927207.1">
    <property type="nucleotide sequence ID" value="NZ_JANFNH010000009.1"/>
</dbReference>
<keyword evidence="1" id="KW-0472">Membrane</keyword>
<feature type="transmembrane region" description="Helical" evidence="1">
    <location>
        <begin position="9"/>
        <end position="28"/>
    </location>
</feature>
<dbReference type="Gene3D" id="1.20.1110.10">
    <property type="entry name" value="Calcium-transporting ATPase, transmembrane domain"/>
    <property type="match status" value="1"/>
</dbReference>
<dbReference type="Pfam" id="PF00689">
    <property type="entry name" value="Cation_ATPase_C"/>
    <property type="match status" value="1"/>
</dbReference>
<sequence>MTNSIRNPYLLAGIVAELGLAAVCVYTPPLQALLGTAALPGHDLLILLPYPVIVWGADEARRWLQRRRTPNP</sequence>